<evidence type="ECO:0000256" key="1">
    <source>
        <dbReference type="SAM" id="MobiDB-lite"/>
    </source>
</evidence>
<evidence type="ECO:0000256" key="2">
    <source>
        <dbReference type="SAM" id="Phobius"/>
    </source>
</evidence>
<gene>
    <name evidence="3" type="ORF">GBA65_08755</name>
</gene>
<dbReference type="KEGG" id="rmar:GBA65_08755"/>
<feature type="region of interest" description="Disordered" evidence="1">
    <location>
        <begin position="229"/>
        <end position="259"/>
    </location>
</feature>
<dbReference type="PANTHER" id="PTHR16214">
    <property type="entry name" value="TRANSMEMBRANE PROTEIN 260"/>
    <property type="match status" value="1"/>
</dbReference>
<feature type="transmembrane region" description="Helical" evidence="2">
    <location>
        <begin position="7"/>
        <end position="24"/>
    </location>
</feature>
<dbReference type="PANTHER" id="PTHR16214:SF3">
    <property type="entry name" value="TRANSMEMBRANE PROTEIN 260"/>
    <property type="match status" value="1"/>
</dbReference>
<protein>
    <submittedName>
        <fullName evidence="3">DUF2723 domain-containing protein</fullName>
    </submittedName>
</protein>
<dbReference type="Pfam" id="PF11028">
    <property type="entry name" value="TMEM260-like"/>
    <property type="match status" value="1"/>
</dbReference>
<feature type="transmembrane region" description="Helical" evidence="2">
    <location>
        <begin position="197"/>
        <end position="219"/>
    </location>
</feature>
<keyword evidence="2" id="KW-0812">Transmembrane</keyword>
<accession>A0A6G8PWN1</accession>
<feature type="transmembrane region" description="Helical" evidence="2">
    <location>
        <begin position="82"/>
        <end position="101"/>
    </location>
</feature>
<keyword evidence="2" id="KW-1133">Transmembrane helix</keyword>
<dbReference type="EMBL" id="CP045121">
    <property type="protein sequence ID" value="QIN78596.1"/>
    <property type="molecule type" value="Genomic_DNA"/>
</dbReference>
<reference evidence="3 4" key="1">
    <citation type="submission" date="2019-10" db="EMBL/GenBank/DDBJ databases">
        <title>Rubrobacter sp nov SCSIO 52915 isolated from a deep-sea sediment in the South China Sea.</title>
        <authorList>
            <person name="Chen R.W."/>
        </authorList>
    </citation>
    <scope>NUCLEOTIDE SEQUENCE [LARGE SCALE GENOMIC DNA]</scope>
    <source>
        <strain evidence="3 4">SCSIO 52915</strain>
    </source>
</reference>
<feature type="transmembrane region" description="Helical" evidence="2">
    <location>
        <begin position="163"/>
        <end position="191"/>
    </location>
</feature>
<evidence type="ECO:0000313" key="4">
    <source>
        <dbReference type="Proteomes" id="UP000502706"/>
    </source>
</evidence>
<feature type="transmembrane region" description="Helical" evidence="2">
    <location>
        <begin position="108"/>
        <end position="127"/>
    </location>
</feature>
<keyword evidence="2" id="KW-0472">Membrane</keyword>
<keyword evidence="4" id="KW-1185">Reference proteome</keyword>
<organism evidence="3 4">
    <name type="scientific">Rubrobacter marinus</name>
    <dbReference type="NCBI Taxonomy" id="2653852"/>
    <lineage>
        <taxon>Bacteria</taxon>
        <taxon>Bacillati</taxon>
        <taxon>Actinomycetota</taxon>
        <taxon>Rubrobacteria</taxon>
        <taxon>Rubrobacterales</taxon>
        <taxon>Rubrobacteraceae</taxon>
        <taxon>Rubrobacter</taxon>
    </lineage>
</organism>
<dbReference type="AlphaFoldDB" id="A0A6G8PWN1"/>
<sequence length="259" mass="27803">MPARRTLAVSVGLLVAGFALFLYLRTLAPTVLYYDRPTLLDSAMFQAQLSTLGVTHPTGYPTYTMLGHLFTYLPIGDPAYRINLFSAIVGAAGVLVLYLVGLRLTGSILGAGLGALAFGIGDTYWSQAIIAEVYTLNVLFITTVLLLLLVWRDTRRDRYLLAACFLMGLSLTHHVTSGLLLPGAAIFVFAVEKRKFVQWRVVLKGAGLFLVGLLPYLYLPIRASMNPPMNEADPTTPRASGSSSTAGSSPASSGPSGRT</sequence>
<feature type="transmembrane region" description="Helical" evidence="2">
    <location>
        <begin position="133"/>
        <end position="151"/>
    </location>
</feature>
<dbReference type="Proteomes" id="UP000502706">
    <property type="component" value="Chromosome"/>
</dbReference>
<feature type="compositionally biased region" description="Low complexity" evidence="1">
    <location>
        <begin position="234"/>
        <end position="259"/>
    </location>
</feature>
<dbReference type="RefSeq" id="WP_166396275.1">
    <property type="nucleotide sequence ID" value="NZ_CP045121.1"/>
</dbReference>
<name>A0A6G8PWN1_9ACTN</name>
<dbReference type="InterPro" id="IPR021280">
    <property type="entry name" value="TMEM260-like"/>
</dbReference>
<dbReference type="InterPro" id="IPR052724">
    <property type="entry name" value="GT117_domain-containing"/>
</dbReference>
<evidence type="ECO:0000313" key="3">
    <source>
        <dbReference type="EMBL" id="QIN78596.1"/>
    </source>
</evidence>
<proteinExistence type="predicted"/>